<proteinExistence type="predicted"/>
<reference evidence="2 3" key="1">
    <citation type="journal article" date="2011" name="J. Bacteriol.">
        <title>Draft genome sequence of the marine bacterium Streptomyces griseoaurantiacus M045, which produces novel manumycin-type antibiotics with a pABA core component.</title>
        <authorList>
            <person name="Li F."/>
            <person name="Jiang P."/>
            <person name="Zheng H."/>
            <person name="Wang S."/>
            <person name="Zhao G."/>
            <person name="Qin S."/>
            <person name="Liu Z."/>
        </authorList>
    </citation>
    <scope>NUCLEOTIDE SEQUENCE [LARGE SCALE GENOMIC DNA]</scope>
    <source>
        <strain evidence="2 3">M045</strain>
    </source>
</reference>
<protein>
    <submittedName>
        <fullName evidence="2">Uncharacterized protein</fullName>
    </submittedName>
</protein>
<comment type="caution">
    <text evidence="2">The sequence shown here is derived from an EMBL/GenBank/DDBJ whole genome shotgun (WGS) entry which is preliminary data.</text>
</comment>
<organism evidence="2 3">
    <name type="scientific">Streptomyces griseoaurantiacus M045</name>
    <dbReference type="NCBI Taxonomy" id="996637"/>
    <lineage>
        <taxon>Bacteria</taxon>
        <taxon>Bacillati</taxon>
        <taxon>Actinomycetota</taxon>
        <taxon>Actinomycetes</taxon>
        <taxon>Kitasatosporales</taxon>
        <taxon>Streptomycetaceae</taxon>
        <taxon>Streptomyces</taxon>
        <taxon>Streptomyces aurantiacus group</taxon>
    </lineage>
</organism>
<accession>F3NB11</accession>
<feature type="compositionally biased region" description="Low complexity" evidence="1">
    <location>
        <begin position="63"/>
        <end position="79"/>
    </location>
</feature>
<evidence type="ECO:0000256" key="1">
    <source>
        <dbReference type="SAM" id="MobiDB-lite"/>
    </source>
</evidence>
<dbReference type="AlphaFoldDB" id="F3NB11"/>
<dbReference type="STRING" id="996637.SGM_0545"/>
<dbReference type="EMBL" id="AEYX01000002">
    <property type="protein sequence ID" value="EGG49470.1"/>
    <property type="molecule type" value="Genomic_DNA"/>
</dbReference>
<dbReference type="Proteomes" id="UP000003022">
    <property type="component" value="Unassembled WGS sequence"/>
</dbReference>
<feature type="region of interest" description="Disordered" evidence="1">
    <location>
        <begin position="63"/>
        <end position="85"/>
    </location>
</feature>
<sequence length="85" mass="9164">MTPLLRSDVPEMTHKTPPWCRSAGKQVAGNSTYGRVSAVPSGCEVPVTRTCRACPHLPAGYPVNRVGNPRRPLPRVVVSRTEKAG</sequence>
<evidence type="ECO:0000313" key="2">
    <source>
        <dbReference type="EMBL" id="EGG49470.1"/>
    </source>
</evidence>
<name>F3NB11_9ACTN</name>
<evidence type="ECO:0000313" key="3">
    <source>
        <dbReference type="Proteomes" id="UP000003022"/>
    </source>
</evidence>
<keyword evidence="3" id="KW-1185">Reference proteome</keyword>
<gene>
    <name evidence="2" type="ORF">SGM_0545</name>
</gene>